<dbReference type="InterPro" id="IPR002634">
    <property type="entry name" value="BolA"/>
</dbReference>
<organism evidence="3 4">
    <name type="scientific">Methylobacillus methanolivorans</name>
    <dbReference type="NCBI Taxonomy" id="1848927"/>
    <lineage>
        <taxon>Bacteria</taxon>
        <taxon>Pseudomonadati</taxon>
        <taxon>Pseudomonadota</taxon>
        <taxon>Betaproteobacteria</taxon>
        <taxon>Nitrosomonadales</taxon>
        <taxon>Methylophilaceae</taxon>
        <taxon>Methylobacillus</taxon>
    </lineage>
</organism>
<evidence type="ECO:0000256" key="1">
    <source>
        <dbReference type="ARBA" id="ARBA00005578"/>
    </source>
</evidence>
<comment type="caution">
    <text evidence="3">The sequence shown here is derived from an EMBL/GenBank/DDBJ whole genome shotgun (WGS) entry which is preliminary data.</text>
</comment>
<evidence type="ECO:0000313" key="4">
    <source>
        <dbReference type="Proteomes" id="UP001617669"/>
    </source>
</evidence>
<dbReference type="PANTHER" id="PTHR46229:SF2">
    <property type="entry name" value="BOLA-LIKE PROTEIN 1"/>
    <property type="match status" value="1"/>
</dbReference>
<dbReference type="Proteomes" id="UP001617669">
    <property type="component" value="Unassembled WGS sequence"/>
</dbReference>
<dbReference type="PANTHER" id="PTHR46229">
    <property type="entry name" value="BOLA TRANSCRIPTION REGULATOR"/>
    <property type="match status" value="1"/>
</dbReference>
<keyword evidence="4" id="KW-1185">Reference proteome</keyword>
<evidence type="ECO:0000313" key="3">
    <source>
        <dbReference type="EMBL" id="MFJ5446285.1"/>
    </source>
</evidence>
<evidence type="ECO:0000256" key="2">
    <source>
        <dbReference type="RuleBase" id="RU003860"/>
    </source>
</evidence>
<dbReference type="PIRSF" id="PIRSF003113">
    <property type="entry name" value="BolA"/>
    <property type="match status" value="1"/>
</dbReference>
<gene>
    <name evidence="3" type="ORF">ACIKP9_08610</name>
</gene>
<dbReference type="InterPro" id="IPR050961">
    <property type="entry name" value="BolA/IbaG_stress_morph_reg"/>
</dbReference>
<comment type="similarity">
    <text evidence="1 2">Belongs to the BolA/IbaG family.</text>
</comment>
<dbReference type="SUPFAM" id="SSF82657">
    <property type="entry name" value="BolA-like"/>
    <property type="match status" value="1"/>
</dbReference>
<dbReference type="EMBL" id="JBIWXY010000001">
    <property type="protein sequence ID" value="MFJ5446285.1"/>
    <property type="molecule type" value="Genomic_DNA"/>
</dbReference>
<accession>A0ABW8GQN0</accession>
<dbReference type="Gene3D" id="3.30.300.90">
    <property type="entry name" value="BolA-like"/>
    <property type="match status" value="1"/>
</dbReference>
<sequence>MLSAEALKNYITQGLACDHVQVLGDDGQHFEAVIVSPLFTGKNMVQQHQLVYQALGERMREEIHALSMRTFTPEAWAKLNATL</sequence>
<name>A0ABW8GQN0_9PROT</name>
<dbReference type="RefSeq" id="WP_400881453.1">
    <property type="nucleotide sequence ID" value="NZ_JBIWXY010000001.1"/>
</dbReference>
<proteinExistence type="inferred from homology"/>
<protein>
    <submittedName>
        <fullName evidence="3">BolA family protein</fullName>
    </submittedName>
</protein>
<dbReference type="Pfam" id="PF01722">
    <property type="entry name" value="BolA"/>
    <property type="match status" value="1"/>
</dbReference>
<reference evidence="3 4" key="1">
    <citation type="submission" date="2024-11" db="EMBL/GenBank/DDBJ databases">
        <authorList>
            <person name="Kaparullina E.N."/>
            <person name="Delegan Y.A."/>
            <person name="Doronina N.V."/>
        </authorList>
    </citation>
    <scope>NUCLEOTIDE SEQUENCE [LARGE SCALE GENOMIC DNA]</scope>
    <source>
        <strain evidence="3 4">7sh_L</strain>
    </source>
</reference>
<dbReference type="InterPro" id="IPR036065">
    <property type="entry name" value="BolA-like_sf"/>
</dbReference>